<evidence type="ECO:0000256" key="8">
    <source>
        <dbReference type="SAM" id="Phobius"/>
    </source>
</evidence>
<dbReference type="Gene3D" id="3.40.50.1000">
    <property type="entry name" value="HAD superfamily/HAD-like"/>
    <property type="match status" value="1"/>
</dbReference>
<keyword evidence="7 8" id="KW-0472">Membrane</keyword>
<dbReference type="InterPro" id="IPR023299">
    <property type="entry name" value="ATPase_P-typ_cyto_dom_N"/>
</dbReference>
<evidence type="ECO:0000256" key="3">
    <source>
        <dbReference type="ARBA" id="ARBA00022741"/>
    </source>
</evidence>
<evidence type="ECO:0000313" key="11">
    <source>
        <dbReference type="Proteomes" id="UP001500101"/>
    </source>
</evidence>
<dbReference type="InterPro" id="IPR018303">
    <property type="entry name" value="ATPase_P-typ_P_site"/>
</dbReference>
<reference evidence="11" key="1">
    <citation type="journal article" date="2019" name="Int. J. Syst. Evol. Microbiol.">
        <title>The Global Catalogue of Microorganisms (GCM) 10K type strain sequencing project: providing services to taxonomists for standard genome sequencing and annotation.</title>
        <authorList>
            <consortium name="The Broad Institute Genomics Platform"/>
            <consortium name="The Broad Institute Genome Sequencing Center for Infectious Disease"/>
            <person name="Wu L."/>
            <person name="Ma J."/>
        </authorList>
    </citation>
    <scope>NUCLEOTIDE SEQUENCE [LARGE SCALE GENOMIC DNA]</scope>
    <source>
        <strain evidence="11">JCM 16704</strain>
    </source>
</reference>
<dbReference type="Pfam" id="PF00689">
    <property type="entry name" value="Cation_ATPase_C"/>
    <property type="match status" value="1"/>
</dbReference>
<proteinExistence type="predicted"/>
<dbReference type="SUPFAM" id="SSF81653">
    <property type="entry name" value="Calcium ATPase, transduction domain A"/>
    <property type="match status" value="1"/>
</dbReference>
<feature type="transmembrane region" description="Helical" evidence="8">
    <location>
        <begin position="89"/>
        <end position="105"/>
    </location>
</feature>
<dbReference type="InterPro" id="IPR004014">
    <property type="entry name" value="ATPase_P-typ_cation-transptr_N"/>
</dbReference>
<keyword evidence="2 8" id="KW-0812">Transmembrane</keyword>
<dbReference type="CDD" id="cd02089">
    <property type="entry name" value="P-type_ATPase_Ca_prok"/>
    <property type="match status" value="1"/>
</dbReference>
<evidence type="ECO:0000256" key="1">
    <source>
        <dbReference type="ARBA" id="ARBA00004141"/>
    </source>
</evidence>
<dbReference type="SUPFAM" id="SSF56784">
    <property type="entry name" value="HAD-like"/>
    <property type="match status" value="1"/>
</dbReference>
<keyword evidence="5" id="KW-1278">Translocase</keyword>
<evidence type="ECO:0000256" key="4">
    <source>
        <dbReference type="ARBA" id="ARBA00022840"/>
    </source>
</evidence>
<keyword evidence="6 8" id="KW-1133">Transmembrane helix</keyword>
<dbReference type="SUPFAM" id="SSF81665">
    <property type="entry name" value="Calcium ATPase, transmembrane domain M"/>
    <property type="match status" value="1"/>
</dbReference>
<evidence type="ECO:0000256" key="5">
    <source>
        <dbReference type="ARBA" id="ARBA00022967"/>
    </source>
</evidence>
<feature type="transmembrane region" description="Helical" evidence="8">
    <location>
        <begin position="824"/>
        <end position="846"/>
    </location>
</feature>
<dbReference type="InterPro" id="IPR008250">
    <property type="entry name" value="ATPase_P-typ_transduc_dom_A_sf"/>
</dbReference>
<dbReference type="Pfam" id="PF13246">
    <property type="entry name" value="Cation_ATPase"/>
    <property type="match status" value="1"/>
</dbReference>
<dbReference type="Gene3D" id="1.20.1110.10">
    <property type="entry name" value="Calcium-transporting ATPase, transmembrane domain"/>
    <property type="match status" value="1"/>
</dbReference>
<feature type="transmembrane region" description="Helical" evidence="8">
    <location>
        <begin position="680"/>
        <end position="700"/>
    </location>
</feature>
<dbReference type="Pfam" id="PF00122">
    <property type="entry name" value="E1-E2_ATPase"/>
    <property type="match status" value="1"/>
</dbReference>
<dbReference type="InterPro" id="IPR023214">
    <property type="entry name" value="HAD_sf"/>
</dbReference>
<name>A0ABP7YTE5_9SPHI</name>
<sequence length="893" mass="98218">MDTGHHPKTKQYFQFSTDEVYQQLLVDPHVGLDKNEVAKRQEEYGKNVLTGQKKKSLFSIFFSQLNDALIYVLLAAVIVTVAMGEYTDGIIILIVILINAFLGMFQEIKASNAIAALQSMASPKALVRRSGEQFEVDSEDLVPGDLVFLDAGRYVPADLRLVETVNLKIDESALTGESVAVEKNAEEVYQDEDVAIADRVNMAYMTSLVTYGRGTGIVVSTGNKTEVGKIADFLKEDQQTKTPLEIRLAHLGKTLGKLAVGICVFIFVVSYFQGRDLTEMFLTSVSLAVASIPEGLAAIVAIVLSIGVTKMAKQKAIIKKLPAVETLGSVNIVCSDKTGTLTQNKMTVKELFTFADKLVDVDEEGKIQPEEKLLIEGMVLASDATLESDKQTGDPTEVALLMLADHWGINRKEIIENQPRIKELAFDSDRKMMSTLHEDQNGYKLYVKGAVDNLILKCNKVLEQGQQIPITDAHKTLISEAVDKMSAKALRTLALAYKEPSKNIAEDQFEEDLIFVGLVGMIDPPRQEVKDSIQLAKNAGIRTIMITGDHKQTAFAIAKELGIAENTDQAITGMELNALDTQKLANKIENYTVFARVSPENKVNIVKAFKEKGNIVSMTGDGVNDAPSLNAADIGVAMGITGTDVAKNASDMILADDNFSTIISAIEQGRNIYNNIKKSVVFLLASNVGEVMAMFTAIVAGMPVPLLATQLLWINLITDTLPAVALGMDPGDKAVMKDKPRSIKENFFSHGAGKRIILGGLLIGSLTIIAFIFGYYEHNYSVFDANIPEEVHAYSRTMAFLTIIACQLFYSLSFRNERKSILQVGLFSNLYLIGAIVLGFALQLLVLFIPVMRESFKLQLISVQDWGIILLFGLVPMLINELIKWIYRIRRRN</sequence>
<keyword evidence="4" id="KW-0067">ATP-binding</keyword>
<gene>
    <name evidence="10" type="ORF">GCM10022216_20620</name>
</gene>
<dbReference type="SFLD" id="SFLDS00003">
    <property type="entry name" value="Haloacid_Dehalogenase"/>
    <property type="match status" value="1"/>
</dbReference>
<keyword evidence="11" id="KW-1185">Reference proteome</keyword>
<dbReference type="InterPro" id="IPR006068">
    <property type="entry name" value="ATPase_P-typ_cation-transptr_C"/>
</dbReference>
<comment type="caution">
    <text evidence="10">The sequence shown here is derived from an EMBL/GenBank/DDBJ whole genome shotgun (WGS) entry which is preliminary data.</text>
</comment>
<dbReference type="NCBIfam" id="TIGR01494">
    <property type="entry name" value="ATPase_P-type"/>
    <property type="match status" value="4"/>
</dbReference>
<dbReference type="InterPro" id="IPR001757">
    <property type="entry name" value="P_typ_ATPase"/>
</dbReference>
<dbReference type="InterPro" id="IPR044492">
    <property type="entry name" value="P_typ_ATPase_HD_dom"/>
</dbReference>
<dbReference type="InterPro" id="IPR023298">
    <property type="entry name" value="ATPase_P-typ_TM_dom_sf"/>
</dbReference>
<dbReference type="EMBL" id="BAAAZI010000008">
    <property type="protein sequence ID" value="GAA4141011.1"/>
    <property type="molecule type" value="Genomic_DNA"/>
</dbReference>
<dbReference type="Gene3D" id="3.40.1110.10">
    <property type="entry name" value="Calcium-transporting ATPase, cytoplasmic domain N"/>
    <property type="match status" value="1"/>
</dbReference>
<accession>A0ABP7YTE5</accession>
<comment type="subcellular location">
    <subcellularLocation>
        <location evidence="1">Membrane</location>
        <topology evidence="1">Multi-pass membrane protein</topology>
    </subcellularLocation>
</comment>
<feature type="transmembrane region" description="Helical" evidence="8">
    <location>
        <begin position="255"/>
        <end position="273"/>
    </location>
</feature>
<dbReference type="SMART" id="SM00831">
    <property type="entry name" value="Cation_ATPase_N"/>
    <property type="match status" value="1"/>
</dbReference>
<dbReference type="PRINTS" id="PR00120">
    <property type="entry name" value="HATPASE"/>
</dbReference>
<organism evidence="10 11">
    <name type="scientific">Sphingobacterium kyonggiense</name>
    <dbReference type="NCBI Taxonomy" id="714075"/>
    <lineage>
        <taxon>Bacteria</taxon>
        <taxon>Pseudomonadati</taxon>
        <taxon>Bacteroidota</taxon>
        <taxon>Sphingobacteriia</taxon>
        <taxon>Sphingobacteriales</taxon>
        <taxon>Sphingobacteriaceae</taxon>
        <taxon>Sphingobacterium</taxon>
    </lineage>
</organism>
<protein>
    <submittedName>
        <fullName evidence="10">Cation-translocating P-type ATPase</fullName>
    </submittedName>
</protein>
<dbReference type="Proteomes" id="UP001500101">
    <property type="component" value="Unassembled WGS sequence"/>
</dbReference>
<feature type="transmembrane region" description="Helical" evidence="8">
    <location>
        <begin position="57"/>
        <end position="83"/>
    </location>
</feature>
<feature type="transmembrane region" description="Helical" evidence="8">
    <location>
        <begin position="793"/>
        <end position="812"/>
    </location>
</feature>
<feature type="transmembrane region" description="Helical" evidence="8">
    <location>
        <begin position="752"/>
        <end position="773"/>
    </location>
</feature>
<dbReference type="PRINTS" id="PR00119">
    <property type="entry name" value="CATATPASE"/>
</dbReference>
<evidence type="ECO:0000259" key="9">
    <source>
        <dbReference type="SMART" id="SM00831"/>
    </source>
</evidence>
<keyword evidence="3" id="KW-0547">Nucleotide-binding</keyword>
<dbReference type="InterPro" id="IPR036412">
    <property type="entry name" value="HAD-like_sf"/>
</dbReference>
<dbReference type="InterPro" id="IPR059000">
    <property type="entry name" value="ATPase_P-type_domA"/>
</dbReference>
<dbReference type="PANTHER" id="PTHR42861">
    <property type="entry name" value="CALCIUM-TRANSPORTING ATPASE"/>
    <property type="match status" value="1"/>
</dbReference>
<evidence type="ECO:0000256" key="2">
    <source>
        <dbReference type="ARBA" id="ARBA00022692"/>
    </source>
</evidence>
<dbReference type="RefSeq" id="WP_344674628.1">
    <property type="nucleotide sequence ID" value="NZ_BAAAZI010000008.1"/>
</dbReference>
<evidence type="ECO:0000256" key="7">
    <source>
        <dbReference type="ARBA" id="ARBA00023136"/>
    </source>
</evidence>
<feature type="transmembrane region" description="Helical" evidence="8">
    <location>
        <begin position="285"/>
        <end position="309"/>
    </location>
</feature>
<dbReference type="PROSITE" id="PS00154">
    <property type="entry name" value="ATPASE_E1_E2"/>
    <property type="match status" value="1"/>
</dbReference>
<dbReference type="SFLD" id="SFLDG00002">
    <property type="entry name" value="C1.7:_P-type_atpase_like"/>
    <property type="match status" value="1"/>
</dbReference>
<dbReference type="SFLD" id="SFLDF00027">
    <property type="entry name" value="p-type_atpase"/>
    <property type="match status" value="1"/>
</dbReference>
<dbReference type="SUPFAM" id="SSF81660">
    <property type="entry name" value="Metal cation-transporting ATPase, ATP-binding domain N"/>
    <property type="match status" value="1"/>
</dbReference>
<evidence type="ECO:0000313" key="10">
    <source>
        <dbReference type="EMBL" id="GAA4141011.1"/>
    </source>
</evidence>
<dbReference type="Gene3D" id="2.70.150.10">
    <property type="entry name" value="Calcium-transporting ATPase, cytoplasmic transduction domain A"/>
    <property type="match status" value="1"/>
</dbReference>
<dbReference type="Pfam" id="PF00690">
    <property type="entry name" value="Cation_ATPase_N"/>
    <property type="match status" value="1"/>
</dbReference>
<feature type="domain" description="Cation-transporting P-type ATPase N-terminal" evidence="9">
    <location>
        <begin position="11"/>
        <end position="85"/>
    </location>
</feature>
<evidence type="ECO:0000256" key="6">
    <source>
        <dbReference type="ARBA" id="ARBA00022989"/>
    </source>
</evidence>
<feature type="transmembrane region" description="Helical" evidence="8">
    <location>
        <begin position="712"/>
        <end position="731"/>
    </location>
</feature>
<feature type="transmembrane region" description="Helical" evidence="8">
    <location>
        <begin position="866"/>
        <end position="887"/>
    </location>
</feature>